<evidence type="ECO:0000313" key="4">
    <source>
        <dbReference type="EMBL" id="GER49279.1"/>
    </source>
</evidence>
<comment type="similarity">
    <text evidence="1">Belongs to the PPR family. P subfamily.</text>
</comment>
<evidence type="ECO:0000313" key="5">
    <source>
        <dbReference type="Proteomes" id="UP000325081"/>
    </source>
</evidence>
<feature type="repeat" description="PPR" evidence="3">
    <location>
        <begin position="224"/>
        <end position="258"/>
    </location>
</feature>
<evidence type="ECO:0000256" key="1">
    <source>
        <dbReference type="ARBA" id="ARBA00007626"/>
    </source>
</evidence>
<dbReference type="Pfam" id="PF12854">
    <property type="entry name" value="PPR_1"/>
    <property type="match status" value="1"/>
</dbReference>
<gene>
    <name evidence="4" type="ORF">STAS_26497</name>
</gene>
<sequence length="361" mass="39710">MLAPIIKRLSKVWEPKTSSCFTPRRRVDDFSSVNVDVLIRYHRELVALGPSVVAMTKLLNAVVRKKHYSDALLLFDEMRLRKVPVDEYTMNIAIRCFCLLSRPELGLAVLGSFFKLSLKPSLVTFNTLLRGLFSNGKALEAEELLSNSLTLKTFEPNEVTAVTVAEGLSGTRAAASLDLLELTGGLKPNGFAYSAVVAGLMKDGMADDALQVLFKVTEKGVSATAVVYASMFRTLCDAGRWRDVKTLIRKMAEHNICFDGTSRSVLMAAFSQKGMVEEAEGVLEIMAQINDACLLDHMDKPGGALSFLSAMEGKGVNPDEVTYGIVAVQKRAARTFLNKLPGEQSLCSERWRGKADRLMTW</sequence>
<organism evidence="4 5">
    <name type="scientific">Striga asiatica</name>
    <name type="common">Asiatic witchweed</name>
    <name type="synonym">Buchnera asiatica</name>
    <dbReference type="NCBI Taxonomy" id="4170"/>
    <lineage>
        <taxon>Eukaryota</taxon>
        <taxon>Viridiplantae</taxon>
        <taxon>Streptophyta</taxon>
        <taxon>Embryophyta</taxon>
        <taxon>Tracheophyta</taxon>
        <taxon>Spermatophyta</taxon>
        <taxon>Magnoliopsida</taxon>
        <taxon>eudicotyledons</taxon>
        <taxon>Gunneridae</taxon>
        <taxon>Pentapetalae</taxon>
        <taxon>asterids</taxon>
        <taxon>lamiids</taxon>
        <taxon>Lamiales</taxon>
        <taxon>Orobanchaceae</taxon>
        <taxon>Buchnereae</taxon>
        <taxon>Striga</taxon>
    </lineage>
</organism>
<dbReference type="OrthoDB" id="902692at2759"/>
<name>A0A5A7QW44_STRAF</name>
<feature type="repeat" description="PPR" evidence="3">
    <location>
        <begin position="121"/>
        <end position="156"/>
    </location>
</feature>
<dbReference type="InterPro" id="IPR011990">
    <property type="entry name" value="TPR-like_helical_dom_sf"/>
</dbReference>
<keyword evidence="2" id="KW-0677">Repeat</keyword>
<dbReference type="Proteomes" id="UP000325081">
    <property type="component" value="Unassembled WGS sequence"/>
</dbReference>
<dbReference type="InterPro" id="IPR050872">
    <property type="entry name" value="PPR_P_subfamily"/>
</dbReference>
<dbReference type="NCBIfam" id="TIGR00756">
    <property type="entry name" value="PPR"/>
    <property type="match status" value="2"/>
</dbReference>
<proteinExistence type="inferred from homology"/>
<dbReference type="PROSITE" id="PS51375">
    <property type="entry name" value="PPR"/>
    <property type="match status" value="3"/>
</dbReference>
<reference evidence="5" key="1">
    <citation type="journal article" date="2019" name="Curr. Biol.">
        <title>Genome Sequence of Striga asiatica Provides Insight into the Evolution of Plant Parasitism.</title>
        <authorList>
            <person name="Yoshida S."/>
            <person name="Kim S."/>
            <person name="Wafula E.K."/>
            <person name="Tanskanen J."/>
            <person name="Kim Y.M."/>
            <person name="Honaas L."/>
            <person name="Yang Z."/>
            <person name="Spallek T."/>
            <person name="Conn C.E."/>
            <person name="Ichihashi Y."/>
            <person name="Cheong K."/>
            <person name="Cui S."/>
            <person name="Der J.P."/>
            <person name="Gundlach H."/>
            <person name="Jiao Y."/>
            <person name="Hori C."/>
            <person name="Ishida J.K."/>
            <person name="Kasahara H."/>
            <person name="Kiba T."/>
            <person name="Kim M.S."/>
            <person name="Koo N."/>
            <person name="Laohavisit A."/>
            <person name="Lee Y.H."/>
            <person name="Lumba S."/>
            <person name="McCourt P."/>
            <person name="Mortimer J.C."/>
            <person name="Mutuku J.M."/>
            <person name="Nomura T."/>
            <person name="Sasaki-Sekimoto Y."/>
            <person name="Seto Y."/>
            <person name="Wang Y."/>
            <person name="Wakatake T."/>
            <person name="Sakakibara H."/>
            <person name="Demura T."/>
            <person name="Yamaguchi S."/>
            <person name="Yoneyama K."/>
            <person name="Manabe R.I."/>
            <person name="Nelson D.C."/>
            <person name="Schulman A.H."/>
            <person name="Timko M.P."/>
            <person name="dePamphilis C.W."/>
            <person name="Choi D."/>
            <person name="Shirasu K."/>
        </authorList>
    </citation>
    <scope>NUCLEOTIDE SEQUENCE [LARGE SCALE GENOMIC DNA]</scope>
    <source>
        <strain evidence="5">cv. UVA1</strain>
    </source>
</reference>
<accession>A0A5A7QW44</accession>
<dbReference type="PANTHER" id="PTHR46128:SF358">
    <property type="entry name" value="TETRATRICOPEPTIDE REPEAT (TPR)-LIKE SUPERFAMILY PROTEIN"/>
    <property type="match status" value="1"/>
</dbReference>
<keyword evidence="5" id="KW-1185">Reference proteome</keyword>
<dbReference type="Pfam" id="PF01535">
    <property type="entry name" value="PPR"/>
    <property type="match status" value="1"/>
</dbReference>
<dbReference type="Gene3D" id="1.25.40.10">
    <property type="entry name" value="Tetratricopeptide repeat domain"/>
    <property type="match status" value="2"/>
</dbReference>
<protein>
    <submittedName>
        <fullName evidence="4">Pentatricopeptide (PPR) repeat-containing protein</fullName>
    </submittedName>
</protein>
<dbReference type="EMBL" id="BKCP01008515">
    <property type="protein sequence ID" value="GER49279.1"/>
    <property type="molecule type" value="Genomic_DNA"/>
</dbReference>
<dbReference type="InterPro" id="IPR002885">
    <property type="entry name" value="PPR_rpt"/>
</dbReference>
<feature type="repeat" description="PPR" evidence="3">
    <location>
        <begin position="189"/>
        <end position="223"/>
    </location>
</feature>
<comment type="caution">
    <text evidence="4">The sequence shown here is derived from an EMBL/GenBank/DDBJ whole genome shotgun (WGS) entry which is preliminary data.</text>
</comment>
<dbReference type="AlphaFoldDB" id="A0A5A7QW44"/>
<dbReference type="Pfam" id="PF13041">
    <property type="entry name" value="PPR_2"/>
    <property type="match status" value="1"/>
</dbReference>
<evidence type="ECO:0000256" key="3">
    <source>
        <dbReference type="PROSITE-ProRule" id="PRU00708"/>
    </source>
</evidence>
<dbReference type="PANTHER" id="PTHR46128">
    <property type="entry name" value="MITOCHONDRIAL GROUP I INTRON SPLICING FACTOR CCM1"/>
    <property type="match status" value="1"/>
</dbReference>
<dbReference type="Pfam" id="PF13812">
    <property type="entry name" value="PPR_3"/>
    <property type="match status" value="1"/>
</dbReference>
<evidence type="ECO:0000256" key="2">
    <source>
        <dbReference type="ARBA" id="ARBA00022737"/>
    </source>
</evidence>